<name>A0A919EA60_9PROT</name>
<dbReference type="Proteomes" id="UP000630923">
    <property type="component" value="Unassembled WGS sequence"/>
</dbReference>
<reference evidence="1" key="1">
    <citation type="journal article" date="2014" name="Int. J. Syst. Evol. Microbiol.">
        <title>Complete genome sequence of Corynebacterium casei LMG S-19264T (=DSM 44701T), isolated from a smear-ripened cheese.</title>
        <authorList>
            <consortium name="US DOE Joint Genome Institute (JGI-PGF)"/>
            <person name="Walter F."/>
            <person name="Albersmeier A."/>
            <person name="Kalinowski J."/>
            <person name="Ruckert C."/>
        </authorList>
    </citation>
    <scope>NUCLEOTIDE SEQUENCE</scope>
    <source>
        <strain evidence="1">KCTC 42590</strain>
    </source>
</reference>
<accession>A0A919EA60</accession>
<reference evidence="1" key="2">
    <citation type="submission" date="2020-09" db="EMBL/GenBank/DDBJ databases">
        <authorList>
            <person name="Sun Q."/>
            <person name="Kim S."/>
        </authorList>
    </citation>
    <scope>NUCLEOTIDE SEQUENCE</scope>
    <source>
        <strain evidence="1">KCTC 42590</strain>
    </source>
</reference>
<proteinExistence type="predicted"/>
<evidence type="ECO:0000313" key="2">
    <source>
        <dbReference type="Proteomes" id="UP000630923"/>
    </source>
</evidence>
<gene>
    <name evidence="1" type="ORF">GCM10017044_25830</name>
</gene>
<organism evidence="1 2">
    <name type="scientific">Kordiimonas sediminis</name>
    <dbReference type="NCBI Taxonomy" id="1735581"/>
    <lineage>
        <taxon>Bacteria</taxon>
        <taxon>Pseudomonadati</taxon>
        <taxon>Pseudomonadota</taxon>
        <taxon>Alphaproteobacteria</taxon>
        <taxon>Kordiimonadales</taxon>
        <taxon>Kordiimonadaceae</taxon>
        <taxon>Kordiimonas</taxon>
    </lineage>
</organism>
<dbReference type="PROSITE" id="PS51318">
    <property type="entry name" value="TAT"/>
    <property type="match status" value="1"/>
</dbReference>
<protein>
    <submittedName>
        <fullName evidence="1">Uncharacterized protein</fullName>
    </submittedName>
</protein>
<comment type="caution">
    <text evidence="1">The sequence shown here is derived from an EMBL/GenBank/DDBJ whole genome shotgun (WGS) entry which is preliminary data.</text>
</comment>
<dbReference type="AlphaFoldDB" id="A0A919EA60"/>
<dbReference type="InterPro" id="IPR006311">
    <property type="entry name" value="TAT_signal"/>
</dbReference>
<dbReference type="EMBL" id="BNCI01000002">
    <property type="protein sequence ID" value="GHF29404.1"/>
    <property type="molecule type" value="Genomic_DNA"/>
</dbReference>
<evidence type="ECO:0000313" key="1">
    <source>
        <dbReference type="EMBL" id="GHF29404.1"/>
    </source>
</evidence>
<keyword evidence="2" id="KW-1185">Reference proteome</keyword>
<sequence length="132" mass="14434">MTNSEHISPTVPEFSRRRLLGAFVAAGCLVLVPEAIGHTVSAVDAGETLDRRLQRLFGHCADDAICATVQGLEEGPSFSASVDRLERLQKHTDAEFLHALATFIKSDFEHDDIVNLSGWQISVTEAYILKAL</sequence>